<feature type="compositionally biased region" description="Low complexity" evidence="1">
    <location>
        <begin position="36"/>
        <end position="45"/>
    </location>
</feature>
<dbReference type="InterPro" id="IPR050972">
    <property type="entry name" value="SDr-like"/>
</dbReference>
<keyword evidence="3" id="KW-1185">Reference proteome</keyword>
<feature type="compositionally biased region" description="Basic and acidic residues" evidence="1">
    <location>
        <begin position="286"/>
        <end position="335"/>
    </location>
</feature>
<name>A0ABN9RAP2_9DINO</name>
<feature type="region of interest" description="Disordered" evidence="1">
    <location>
        <begin position="279"/>
        <end position="339"/>
    </location>
</feature>
<feature type="region of interest" description="Disordered" evidence="1">
    <location>
        <begin position="366"/>
        <end position="386"/>
    </location>
</feature>
<reference evidence="2" key="1">
    <citation type="submission" date="2023-10" db="EMBL/GenBank/DDBJ databases">
        <authorList>
            <person name="Chen Y."/>
            <person name="Shah S."/>
            <person name="Dougan E. K."/>
            <person name="Thang M."/>
            <person name="Chan C."/>
        </authorList>
    </citation>
    <scope>NUCLEOTIDE SEQUENCE [LARGE SCALE GENOMIC DNA]</scope>
</reference>
<proteinExistence type="predicted"/>
<dbReference type="PANTHER" id="PTHR34403">
    <property type="entry name" value="TOL-PAL SYSTEM PROTEIN TOLA"/>
    <property type="match status" value="1"/>
</dbReference>
<evidence type="ECO:0000256" key="1">
    <source>
        <dbReference type="SAM" id="MobiDB-lite"/>
    </source>
</evidence>
<sequence>MRLRLGGLRVRGAQPSSGRGSRLCGRCRRWRGRRQGAGFAGVAPRRGARRRRRPPVAADGCGEYPVGSRPRAAAVQGQRGAVLRPGRWRRRPRTDRLEPLAESPTPPARQPADAIWEASPEAEEKTKKEADEQAKREAEARAKNEAEEKAKREAEAKAKREAEETAKSEAGTQVSEDDPMALVFGMLGTFSGQLAAGVDEEEKAAEKTQKEADEKAKREAEAKAKSEAEEKAKREAEAKAKQEAEETAKRDARSQVSEDDPMALVFGMLGTFSGQLAAGVDEEEKAAEKTQKEADEKAKREAEAKAKSEAEEKAKREAEAKAKQEAEETAKRDARSQVSEDAAVDVNLNHPMLISLNNALLAPHSTCDSASDVCDSEMPSRRPSLGSCEAAGLLRRSAA</sequence>
<evidence type="ECO:0000313" key="2">
    <source>
        <dbReference type="EMBL" id="CAK0816004.1"/>
    </source>
</evidence>
<evidence type="ECO:0000313" key="3">
    <source>
        <dbReference type="Proteomes" id="UP001189429"/>
    </source>
</evidence>
<dbReference type="EMBL" id="CAUYUJ010006069">
    <property type="protein sequence ID" value="CAK0816004.1"/>
    <property type="molecule type" value="Genomic_DNA"/>
</dbReference>
<accession>A0ABN9RAP2</accession>
<feature type="compositionally biased region" description="Basic and acidic residues" evidence="1">
    <location>
        <begin position="122"/>
        <end position="167"/>
    </location>
</feature>
<feature type="compositionally biased region" description="Basic and acidic residues" evidence="1">
    <location>
        <begin position="204"/>
        <end position="253"/>
    </location>
</feature>
<dbReference type="Proteomes" id="UP001189429">
    <property type="component" value="Unassembled WGS sequence"/>
</dbReference>
<feature type="region of interest" description="Disordered" evidence="1">
    <location>
        <begin position="198"/>
        <end position="259"/>
    </location>
</feature>
<comment type="caution">
    <text evidence="2">The sequence shown here is derived from an EMBL/GenBank/DDBJ whole genome shotgun (WGS) entry which is preliminary data.</text>
</comment>
<protein>
    <submittedName>
        <fullName evidence="2">Uncharacterized protein</fullName>
    </submittedName>
</protein>
<feature type="region of interest" description="Disordered" evidence="1">
    <location>
        <begin position="36"/>
        <end position="179"/>
    </location>
</feature>
<dbReference type="PANTHER" id="PTHR34403:SF8">
    <property type="entry name" value="TOL-PAL SYSTEM PROTEIN TOLA"/>
    <property type="match status" value="1"/>
</dbReference>
<organism evidence="2 3">
    <name type="scientific">Prorocentrum cordatum</name>
    <dbReference type="NCBI Taxonomy" id="2364126"/>
    <lineage>
        <taxon>Eukaryota</taxon>
        <taxon>Sar</taxon>
        <taxon>Alveolata</taxon>
        <taxon>Dinophyceae</taxon>
        <taxon>Prorocentrales</taxon>
        <taxon>Prorocentraceae</taxon>
        <taxon>Prorocentrum</taxon>
    </lineage>
</organism>
<gene>
    <name evidence="2" type="ORF">PCOR1329_LOCUS19104</name>
</gene>
<feature type="region of interest" description="Disordered" evidence="1">
    <location>
        <begin position="1"/>
        <end position="24"/>
    </location>
</feature>